<organism evidence="8 9">
    <name type="scientific">Phormidium pseudopriestleyi FRX01</name>
    <dbReference type="NCBI Taxonomy" id="1759528"/>
    <lineage>
        <taxon>Bacteria</taxon>
        <taxon>Bacillati</taxon>
        <taxon>Cyanobacteriota</taxon>
        <taxon>Cyanophyceae</taxon>
        <taxon>Oscillatoriophycideae</taxon>
        <taxon>Oscillatoriales</taxon>
        <taxon>Oscillatoriaceae</taxon>
        <taxon>Phormidium</taxon>
    </lineage>
</organism>
<dbReference type="InterPro" id="IPR013766">
    <property type="entry name" value="Thioredoxin_domain"/>
</dbReference>
<evidence type="ECO:0000313" key="8">
    <source>
        <dbReference type="EMBL" id="MBO0349112.1"/>
    </source>
</evidence>
<dbReference type="EMBL" id="JAFLQW010000228">
    <property type="protein sequence ID" value="MBO0349112.1"/>
    <property type="molecule type" value="Genomic_DNA"/>
</dbReference>
<reference evidence="8 9" key="1">
    <citation type="submission" date="2021-03" db="EMBL/GenBank/DDBJ databases">
        <title>Metabolic Capacity of the Antarctic Cyanobacterium Phormidium pseudopriestleyi that Sustains Oxygenic Photosynthesis in the Presence of Hydrogen Sulfide.</title>
        <authorList>
            <person name="Lumian J.E."/>
            <person name="Jungblut A.D."/>
            <person name="Dillon M.L."/>
            <person name="Hawes I."/>
            <person name="Doran P.T."/>
            <person name="Mackey T.J."/>
            <person name="Dick G.J."/>
            <person name="Grettenberger C.L."/>
            <person name="Sumner D.Y."/>
        </authorList>
    </citation>
    <scope>NUCLEOTIDE SEQUENCE [LARGE SCALE GENOMIC DNA]</scope>
    <source>
        <strain evidence="8 9">FRX01</strain>
    </source>
</reference>
<dbReference type="Proteomes" id="UP000664844">
    <property type="component" value="Unassembled WGS sequence"/>
</dbReference>
<accession>A0ABS3FQG0</accession>
<evidence type="ECO:0000256" key="6">
    <source>
        <dbReference type="PIRNR" id="PIRNR000077"/>
    </source>
</evidence>
<evidence type="ECO:0000259" key="7">
    <source>
        <dbReference type="PROSITE" id="PS51352"/>
    </source>
</evidence>
<dbReference type="InterPro" id="IPR036249">
    <property type="entry name" value="Thioredoxin-like_sf"/>
</dbReference>
<dbReference type="PRINTS" id="PR00421">
    <property type="entry name" value="THIOREDOXIN"/>
</dbReference>
<feature type="domain" description="Thioredoxin" evidence="7">
    <location>
        <begin position="1"/>
        <end position="107"/>
    </location>
</feature>
<keyword evidence="9" id="KW-1185">Reference proteome</keyword>
<evidence type="ECO:0000256" key="3">
    <source>
        <dbReference type="ARBA" id="ARBA00022982"/>
    </source>
</evidence>
<keyword evidence="3" id="KW-0249">Electron transport</keyword>
<evidence type="ECO:0000256" key="5">
    <source>
        <dbReference type="ARBA" id="ARBA00023284"/>
    </source>
</evidence>
<keyword evidence="2" id="KW-0813">Transport</keyword>
<dbReference type="PANTHER" id="PTHR45663">
    <property type="entry name" value="GEO12009P1"/>
    <property type="match status" value="1"/>
</dbReference>
<evidence type="ECO:0000256" key="1">
    <source>
        <dbReference type="ARBA" id="ARBA00008987"/>
    </source>
</evidence>
<sequence length="107" mass="11686">MSSIIKVTDTEFGPEVEQATTPVLAYFWASWCGPCRLVSPYIDWAASEYGDRLKVLKLEVDPNPESVKKCGVEGVPAIRVFKDGAIVESFEGAITKQALATLIDAHL</sequence>
<dbReference type="Pfam" id="PF00085">
    <property type="entry name" value="Thioredoxin"/>
    <property type="match status" value="1"/>
</dbReference>
<keyword evidence="4" id="KW-1015">Disulfide bond</keyword>
<dbReference type="CDD" id="cd02947">
    <property type="entry name" value="TRX_family"/>
    <property type="match status" value="1"/>
</dbReference>
<comment type="caution">
    <text evidence="8">The sequence shown here is derived from an EMBL/GenBank/DDBJ whole genome shotgun (WGS) entry which is preliminary data.</text>
</comment>
<proteinExistence type="inferred from homology"/>
<dbReference type="PANTHER" id="PTHR45663:SF11">
    <property type="entry name" value="GEO12009P1"/>
    <property type="match status" value="1"/>
</dbReference>
<dbReference type="SUPFAM" id="SSF52833">
    <property type="entry name" value="Thioredoxin-like"/>
    <property type="match status" value="1"/>
</dbReference>
<evidence type="ECO:0000256" key="4">
    <source>
        <dbReference type="ARBA" id="ARBA00023157"/>
    </source>
</evidence>
<dbReference type="InterPro" id="IPR005746">
    <property type="entry name" value="Thioredoxin"/>
</dbReference>
<dbReference type="Gene3D" id="3.40.30.10">
    <property type="entry name" value="Glutaredoxin"/>
    <property type="match status" value="1"/>
</dbReference>
<dbReference type="InterPro" id="IPR017937">
    <property type="entry name" value="Thioredoxin_CS"/>
</dbReference>
<evidence type="ECO:0000313" key="9">
    <source>
        <dbReference type="Proteomes" id="UP000664844"/>
    </source>
</evidence>
<dbReference type="RefSeq" id="WP_207087648.1">
    <property type="nucleotide sequence ID" value="NZ_JAFLQW010000228.1"/>
</dbReference>
<gene>
    <name evidence="8" type="ORF">J0895_08345</name>
</gene>
<dbReference type="PIRSF" id="PIRSF000077">
    <property type="entry name" value="Thioredoxin"/>
    <property type="match status" value="1"/>
</dbReference>
<name>A0ABS3FQG0_9CYAN</name>
<comment type="similarity">
    <text evidence="1 6">Belongs to the thioredoxin family.</text>
</comment>
<dbReference type="PROSITE" id="PS00194">
    <property type="entry name" value="THIOREDOXIN_1"/>
    <property type="match status" value="1"/>
</dbReference>
<dbReference type="PROSITE" id="PS51352">
    <property type="entry name" value="THIOREDOXIN_2"/>
    <property type="match status" value="1"/>
</dbReference>
<keyword evidence="5" id="KW-0676">Redox-active center</keyword>
<protein>
    <recommendedName>
        <fullName evidence="6">Thioredoxin</fullName>
    </recommendedName>
</protein>
<evidence type="ECO:0000256" key="2">
    <source>
        <dbReference type="ARBA" id="ARBA00022448"/>
    </source>
</evidence>